<dbReference type="RefSeq" id="WP_110170006.1">
    <property type="nucleotide sequence ID" value="NZ_CP015136.1"/>
</dbReference>
<dbReference type="PROSITE" id="PS50006">
    <property type="entry name" value="FHA_DOMAIN"/>
    <property type="match status" value="1"/>
</dbReference>
<organism evidence="4 5">
    <name type="scientific">Luteitalea pratensis</name>
    <dbReference type="NCBI Taxonomy" id="1855912"/>
    <lineage>
        <taxon>Bacteria</taxon>
        <taxon>Pseudomonadati</taxon>
        <taxon>Acidobacteriota</taxon>
        <taxon>Vicinamibacteria</taxon>
        <taxon>Vicinamibacterales</taxon>
        <taxon>Vicinamibacteraceae</taxon>
        <taxon>Luteitalea</taxon>
    </lineage>
</organism>
<dbReference type="CDD" id="cd00060">
    <property type="entry name" value="FHA"/>
    <property type="match status" value="1"/>
</dbReference>
<dbReference type="InterPro" id="IPR000253">
    <property type="entry name" value="FHA_dom"/>
</dbReference>
<proteinExistence type="inferred from homology"/>
<evidence type="ECO:0000313" key="4">
    <source>
        <dbReference type="EMBL" id="AMY08142.1"/>
    </source>
</evidence>
<keyword evidence="4" id="KW-0456">Lyase</keyword>
<dbReference type="GO" id="GO:0016829">
    <property type="term" value="F:lyase activity"/>
    <property type="evidence" value="ECO:0007669"/>
    <property type="project" value="UniProtKB-KW"/>
</dbReference>
<name>A0A143PHT0_LUTPR</name>
<evidence type="ECO:0000313" key="5">
    <source>
        <dbReference type="Proteomes" id="UP000076079"/>
    </source>
</evidence>
<dbReference type="SMART" id="SM00240">
    <property type="entry name" value="FHA"/>
    <property type="match status" value="1"/>
</dbReference>
<dbReference type="PATRIC" id="fig|1813736.3.peg.1377"/>
<protein>
    <submittedName>
        <fullName evidence="4">Membrane-bound lytic murein transglycosylase D</fullName>
        <ecNumber evidence="4">4.2.2.-</ecNumber>
    </submittedName>
</protein>
<dbReference type="STRING" id="1855912.LuPra_01330"/>
<evidence type="ECO:0000256" key="2">
    <source>
        <dbReference type="SAM" id="Phobius"/>
    </source>
</evidence>
<dbReference type="OrthoDB" id="9815002at2"/>
<comment type="similarity">
    <text evidence="1">Belongs to the transglycosylase Slt family.</text>
</comment>
<dbReference type="InterPro" id="IPR023346">
    <property type="entry name" value="Lysozyme-like_dom_sf"/>
</dbReference>
<reference evidence="5" key="2">
    <citation type="submission" date="2016-04" db="EMBL/GenBank/DDBJ databases">
        <title>First Complete Genome Sequence of a Subdivision 6 Acidobacterium.</title>
        <authorList>
            <person name="Huang S."/>
            <person name="Vieira S."/>
            <person name="Bunk B."/>
            <person name="Riedel T."/>
            <person name="Sproeer C."/>
            <person name="Overmann J."/>
        </authorList>
    </citation>
    <scope>NUCLEOTIDE SEQUENCE [LARGE SCALE GENOMIC DNA]</scope>
    <source>
        <strain evidence="5">DSM 100886 HEG_-6_39</strain>
    </source>
</reference>
<sequence length="512" mass="57778">MYGERSTPALNVRVDGGRTVRFAHPFHVGRSAECDLQVDDYHVSRKHLLISITNGRWTFTDLQSANGVFVNGTRAGNGVIADGMTLRLGGEDGPALVVRLEEPAAPVKRVEQHVPEPVEGETRMIASLEQRYFGEGGDDDEPAGPRTMMIRKAFKQVQKRQQRRYRYVLAGLAIVALAASAFAIHFKLRNRALEAQAAELFYTLREIDLRAARTDLALEASGKRIDSAEARERSEKRRVAQANYEKFLETTGVYGRKLTDEEKLILKVMRIFGESELIVPHEYIREVQGYIQGWRSTKRFSRDIGIAKERGYVRRIVEEFSRQNLPPQFLYLAMQESDFNPFAVGPPTRFGLAKGMWQFIPGTGSDYGLKIGPLKAARTYDAGDERMKWDKATVAAAKYIKTIYSTDAQASGLLVMASYNWGERRVVNLIKSLPDNPRDRNFWLLLRDHREKVPDETYKYVFSIVSAAVIGENPRLFGFDFDNPIAEVLQAQRGNVAPVTGRDVPQVLTASR</sequence>
<reference evidence="4 5" key="1">
    <citation type="journal article" date="2016" name="Genome Announc.">
        <title>First Complete Genome Sequence of a Subdivision 6 Acidobacterium Strain.</title>
        <authorList>
            <person name="Huang S."/>
            <person name="Vieira S."/>
            <person name="Bunk B."/>
            <person name="Riedel T."/>
            <person name="Sproer C."/>
            <person name="Overmann J."/>
        </authorList>
    </citation>
    <scope>NUCLEOTIDE SEQUENCE [LARGE SCALE GENOMIC DNA]</scope>
    <source>
        <strain evidence="5">DSM 100886 HEG_-6_39</strain>
    </source>
</reference>
<feature type="transmembrane region" description="Helical" evidence="2">
    <location>
        <begin position="165"/>
        <end position="186"/>
    </location>
</feature>
<dbReference type="Pfam" id="PF01464">
    <property type="entry name" value="SLT"/>
    <property type="match status" value="1"/>
</dbReference>
<dbReference type="Pfam" id="PF00498">
    <property type="entry name" value="FHA"/>
    <property type="match status" value="1"/>
</dbReference>
<dbReference type="EC" id="4.2.2.-" evidence="4"/>
<dbReference type="CDD" id="cd16894">
    <property type="entry name" value="MltD-like"/>
    <property type="match status" value="1"/>
</dbReference>
<gene>
    <name evidence="4" type="primary">mltD_1</name>
    <name evidence="4" type="ORF">LuPra_01330</name>
</gene>
<keyword evidence="5" id="KW-1185">Reference proteome</keyword>
<dbReference type="InterPro" id="IPR008984">
    <property type="entry name" value="SMAD_FHA_dom_sf"/>
</dbReference>
<dbReference type="Gene3D" id="1.10.530.10">
    <property type="match status" value="1"/>
</dbReference>
<dbReference type="InterPro" id="IPR008258">
    <property type="entry name" value="Transglycosylase_SLT_dom_1"/>
</dbReference>
<dbReference type="PANTHER" id="PTHR37423:SF2">
    <property type="entry name" value="MEMBRANE-BOUND LYTIC MUREIN TRANSGLYCOSYLASE C"/>
    <property type="match status" value="1"/>
</dbReference>
<dbReference type="SUPFAM" id="SSF53955">
    <property type="entry name" value="Lysozyme-like"/>
    <property type="match status" value="1"/>
</dbReference>
<dbReference type="KEGG" id="abac:LuPra_01330"/>
<dbReference type="Proteomes" id="UP000076079">
    <property type="component" value="Chromosome"/>
</dbReference>
<feature type="domain" description="FHA" evidence="3">
    <location>
        <begin position="26"/>
        <end position="75"/>
    </location>
</feature>
<dbReference type="Gene3D" id="2.60.200.20">
    <property type="match status" value="1"/>
</dbReference>
<keyword evidence="2" id="KW-0812">Transmembrane</keyword>
<dbReference type="PANTHER" id="PTHR37423">
    <property type="entry name" value="SOLUBLE LYTIC MUREIN TRANSGLYCOSYLASE-RELATED"/>
    <property type="match status" value="1"/>
</dbReference>
<dbReference type="SUPFAM" id="SSF49879">
    <property type="entry name" value="SMAD/FHA domain"/>
    <property type="match status" value="1"/>
</dbReference>
<keyword evidence="2" id="KW-0472">Membrane</keyword>
<evidence type="ECO:0000259" key="3">
    <source>
        <dbReference type="PROSITE" id="PS50006"/>
    </source>
</evidence>
<dbReference type="AlphaFoldDB" id="A0A143PHT0"/>
<dbReference type="EMBL" id="CP015136">
    <property type="protein sequence ID" value="AMY08142.1"/>
    <property type="molecule type" value="Genomic_DNA"/>
</dbReference>
<evidence type="ECO:0000256" key="1">
    <source>
        <dbReference type="ARBA" id="ARBA00007734"/>
    </source>
</evidence>
<keyword evidence="2" id="KW-1133">Transmembrane helix</keyword>
<accession>A0A143PHT0</accession>